<evidence type="ECO:0000313" key="7">
    <source>
        <dbReference type="Proteomes" id="UP000268823"/>
    </source>
</evidence>
<feature type="domain" description="tRNA (32-2'-O)-methyltransferase regulator THADA-like TPR repeats region" evidence="4">
    <location>
        <begin position="321"/>
        <end position="596"/>
    </location>
</feature>
<dbReference type="InterPro" id="IPR016024">
    <property type="entry name" value="ARM-type_fold"/>
</dbReference>
<dbReference type="Proteomes" id="UP000268823">
    <property type="component" value="Unassembled WGS sequence"/>
</dbReference>
<organism evidence="6 7">
    <name type="scientific">Hortaea werneckii</name>
    <name type="common">Black yeast</name>
    <name type="synonym">Cladosporium werneckii</name>
    <dbReference type="NCBI Taxonomy" id="91943"/>
    <lineage>
        <taxon>Eukaryota</taxon>
        <taxon>Fungi</taxon>
        <taxon>Dikarya</taxon>
        <taxon>Ascomycota</taxon>
        <taxon>Pezizomycotina</taxon>
        <taxon>Dothideomycetes</taxon>
        <taxon>Dothideomycetidae</taxon>
        <taxon>Mycosphaerellales</taxon>
        <taxon>Teratosphaeriaceae</taxon>
        <taxon>Hortaea</taxon>
    </lineage>
</organism>
<dbReference type="Pfam" id="PF10350">
    <property type="entry name" value="DUF2428"/>
    <property type="match status" value="1"/>
</dbReference>
<dbReference type="InterPro" id="IPR051954">
    <property type="entry name" value="tRNA_methyltransferase_THADA"/>
</dbReference>
<evidence type="ECO:0000259" key="3">
    <source>
        <dbReference type="Pfam" id="PF10350"/>
    </source>
</evidence>
<dbReference type="InterPro" id="IPR019442">
    <property type="entry name" value="THADA/TRM732_DUF2428"/>
</dbReference>
<evidence type="ECO:0000259" key="4">
    <source>
        <dbReference type="Pfam" id="PF25150"/>
    </source>
</evidence>
<dbReference type="GO" id="GO:0030488">
    <property type="term" value="P:tRNA methylation"/>
    <property type="evidence" value="ECO:0007669"/>
    <property type="project" value="TreeGrafter"/>
</dbReference>
<comment type="caution">
    <text evidence="6">The sequence shown here is derived from an EMBL/GenBank/DDBJ whole genome shotgun (WGS) entry which is preliminary data.</text>
</comment>
<comment type="similarity">
    <text evidence="1">Belongs to the THADA family.</text>
</comment>
<dbReference type="OrthoDB" id="73997at2759"/>
<evidence type="ECO:0000256" key="2">
    <source>
        <dbReference type="ARBA" id="ARBA00022694"/>
    </source>
</evidence>
<dbReference type="VEuPathDB" id="FungiDB:BTJ68_08193"/>
<reference evidence="6 7" key="1">
    <citation type="journal article" date="2018" name="BMC Genomics">
        <title>Genomic evidence for intraspecific hybridization in a clonal and extremely halotolerant yeast.</title>
        <authorList>
            <person name="Gostincar C."/>
            <person name="Stajich J.E."/>
            <person name="Zupancic J."/>
            <person name="Zalar P."/>
            <person name="Gunde-Cimerman N."/>
        </authorList>
    </citation>
    <scope>NUCLEOTIDE SEQUENCE [LARGE SCALE GENOMIC DNA]</scope>
    <source>
        <strain evidence="6 7">EXF-2788</strain>
    </source>
</reference>
<evidence type="ECO:0000256" key="1">
    <source>
        <dbReference type="ARBA" id="ARBA00010409"/>
    </source>
</evidence>
<feature type="non-terminal residue" evidence="6">
    <location>
        <position position="1"/>
    </location>
</feature>
<keyword evidence="2" id="KW-0819">tRNA processing</keyword>
<dbReference type="PANTHER" id="PTHR14387">
    <property type="entry name" value="THADA/DEATH RECEPTOR INTERACTING PROTEIN"/>
    <property type="match status" value="1"/>
</dbReference>
<dbReference type="Pfam" id="PF25150">
    <property type="entry name" value="TPR_Trm732"/>
    <property type="match status" value="1"/>
</dbReference>
<gene>
    <name evidence="6" type="ORF">D0861_07274</name>
</gene>
<accession>A0A3M7F4P6</accession>
<proteinExistence type="inferred from homology"/>
<evidence type="ECO:0000259" key="5">
    <source>
        <dbReference type="Pfam" id="PF25151"/>
    </source>
</evidence>
<dbReference type="PANTHER" id="PTHR14387:SF0">
    <property type="entry name" value="DUF2428 DOMAIN-CONTAINING PROTEIN"/>
    <property type="match status" value="1"/>
</dbReference>
<dbReference type="InterPro" id="IPR056842">
    <property type="entry name" value="THADA-like_TPR_C"/>
</dbReference>
<dbReference type="Pfam" id="PF26523">
    <property type="entry name" value="Trm732_C"/>
    <property type="match status" value="1"/>
</dbReference>
<feature type="domain" description="DUF2428" evidence="3">
    <location>
        <begin position="708"/>
        <end position="942"/>
    </location>
</feature>
<dbReference type="EMBL" id="QWIR01000172">
    <property type="protein sequence ID" value="RMY83762.1"/>
    <property type="molecule type" value="Genomic_DNA"/>
</dbReference>
<feature type="domain" description="tRNA (32-2'-O)-methyltransferase regulator THADA-like C-terminal TPR repeats region" evidence="5">
    <location>
        <begin position="944"/>
        <end position="1085"/>
    </location>
</feature>
<dbReference type="InterPro" id="IPR056843">
    <property type="entry name" value="THADA-like_TPR"/>
</dbReference>
<evidence type="ECO:0000313" key="6">
    <source>
        <dbReference type="EMBL" id="RMY83762.1"/>
    </source>
</evidence>
<sequence>CLRHHRLLLVAGVPARPRLQHRGPADVKTGFFRMTNLVIDFTALRIPSPAHSCVGRTADEQDAAYSKPVVMVDTSSRRRSSRDLLGEDELKRMSKQAKELVPGTASSDDSTNKLQSTFALVLSTASFPNAGVTHRVAAWNTLCALMDSCVTCPEPSVRALLWEGQVWQDALNLYLAQGHLARPKSSRQLLASLTSALRKHDKPAQPVDSQWSIATRLLEGLAINNDPGKAKTCALALGHFLGRDVLTLSLVLNACEPYQQSTSVGREQSKLEYLLYLLFAWLGKGDFGSTIAQVVAAVLDRVVLLRRNSLDGATHGSRHMAWMPAVRQAAWAHELHMDDLRVHLLPVLFKRSTLEYLVFLTSLGLGSPKGTKDMQTHTADQELLYASLQTGKDLGLLQESSHDTITNLDGIVFLPIKWIGSLLIQNSRSARLTGLSLLTTSPTPTKPFTPEILRLIRRSLNHLFADTDANFRGEVSGILQRLIDRMRAVSAALARQCQKDSSAQIGLRTHEEFLRWLVSFTTWELRPTASYQRHVSALKCLSIISRSGVDRSVPLSHLSKSAVGDTRWAFNIQIMDMRVQRLLLELCCDPFDDVRQMAANVLGMYTTTFDIEDWNRIRQALSQAEEAMLVTGRADRADGVAHLYTLLCSEGGSDVLSKLVDELERMLSIAKSDLAQAVDRYPVHGLLTSIRYILSRRLVISSEPKLPLDRLTTCLHEIWEVVKPTLCNDAPEGYLPEAMLETPDVSTKDTLSYCWRALKEASLLLGALLLIRSDLEEEGQQLHKERFRNLCGLCFTQLAELRHRGAFSTVAQTWTACCMHSDRISEPDHPALREAYDRVILILQNKTTINTRRSAGLPSLICGILVADQTGILMKKAFKDLEAISREPVLPQTAQEGSLPQVHAMNCMKDVLKNSRLGERSERYVPKALKLAADALRSQAWAVRNCGLMLFRAVMDRLLGTSDAYLEEDAFVQTRLSAQRHPDLLEIVMTLLSAPSEDAASGNEGVFPALQLLQRMEVPPEQYDRTKRSVKALVGSTVWHVRDKSARTYASLVPRYEYPAEMQSLIQTPWASQNSLHGALLCAKYMVLSLSASPSSKVEDSEDKRLVLHNCTEAILGAQELYIINPCPFVKSAYLDLVHALLSTAHDDASTVPTFLTDTSQTPRSGSDIRVYDKIKIDMLHWTCASAPNAIAARIVRPSLAAVYATHVALIPQPTDVQQYEIPSMISELAERDPGAVVTFLETLEKHAAYTGGPHASVLSQACSAILDKKSAKPGAKMAAIRALLAAQGQDAKHGGHIDIHSISTMHATSEWANQQHADACLQLQGIRIDRAVRGSSGEQSNLQSELYQWTTSVCEAVREVGFYSSEAAALALSRVKHLWSAMLKDEHLLSCFAPLCFAVYDLLNDDDEDLRMLASRAVSTILGAAANDGSEQEELVPIVASQRLVGFMLQTMSRDQRLISEAFGRSFGTSTQDFPNVADRLNMFSQVDKALFVEEKQNLYIDEAREVKLWAQALLRAPADMLTMQLRKQLSAWVAEGLSALTSKMAESGDGPLGWSSRPEVFVLGLQLFYGAEVLLSCVERGTRIFTPASSLRRSLGELKLSIERCNGSGLWLSEIDRILSHSLVVKVRAAMASTAYLQRQYCSEPRA</sequence>
<name>A0A3M7F4P6_HORWE</name>
<dbReference type="GO" id="GO:0005829">
    <property type="term" value="C:cytosol"/>
    <property type="evidence" value="ECO:0007669"/>
    <property type="project" value="TreeGrafter"/>
</dbReference>
<dbReference type="Pfam" id="PF25151">
    <property type="entry name" value="TPR_Trm732_C"/>
    <property type="match status" value="1"/>
</dbReference>
<protein>
    <submittedName>
        <fullName evidence="6">Uncharacterized protein</fullName>
    </submittedName>
</protein>
<dbReference type="SUPFAM" id="SSF48371">
    <property type="entry name" value="ARM repeat"/>
    <property type="match status" value="1"/>
</dbReference>